<dbReference type="Proteomes" id="UP000492821">
    <property type="component" value="Unassembled WGS sequence"/>
</dbReference>
<reference evidence="1" key="1">
    <citation type="journal article" date="2013" name="Genetics">
        <title>The draft genome and transcriptome of Panagrellus redivivus are shaped by the harsh demands of a free-living lifestyle.</title>
        <authorList>
            <person name="Srinivasan J."/>
            <person name="Dillman A.R."/>
            <person name="Macchietto M.G."/>
            <person name="Heikkinen L."/>
            <person name="Lakso M."/>
            <person name="Fracchia K.M."/>
            <person name="Antoshechkin I."/>
            <person name="Mortazavi A."/>
            <person name="Wong G."/>
            <person name="Sternberg P.W."/>
        </authorList>
    </citation>
    <scope>NUCLEOTIDE SEQUENCE [LARGE SCALE GENOMIC DNA]</scope>
    <source>
        <strain evidence="1">MT8872</strain>
    </source>
</reference>
<dbReference type="WBParaSite" id="Pan_g19449.t1">
    <property type="protein sequence ID" value="Pan_g19449.t1"/>
    <property type="gene ID" value="Pan_g19449"/>
</dbReference>
<evidence type="ECO:0000313" key="1">
    <source>
        <dbReference type="Proteomes" id="UP000492821"/>
    </source>
</evidence>
<keyword evidence="1" id="KW-1185">Reference proteome</keyword>
<sequence length="227" mass="25255">MRDRYIGINIDIICGLGENTHAIIIKSRKLEWEKLMCGAFRGCEPWLSTEKVIGFEGGGFCDCANSVLSHASLNSKQLYQEMLGYLAYQPDLISRYSGNFKTKPSTAIESNPISPTLTTFKLDYLRISTGFNCSYDACRPYLINKARQKRAPEAIGFKTPVGGNVKMEGNDLNTIIAMSKQPGKDCLNMVSRLEDTKVIHCWTRVDMHCKVLQAAMLARTVVAVVDG</sequence>
<protein>
    <submittedName>
        <fullName evidence="2">Peptidase M12A domain-containing protein</fullName>
    </submittedName>
</protein>
<accession>A0A7E4VD90</accession>
<organism evidence="1 2">
    <name type="scientific">Panagrellus redivivus</name>
    <name type="common">Microworm</name>
    <dbReference type="NCBI Taxonomy" id="6233"/>
    <lineage>
        <taxon>Eukaryota</taxon>
        <taxon>Metazoa</taxon>
        <taxon>Ecdysozoa</taxon>
        <taxon>Nematoda</taxon>
        <taxon>Chromadorea</taxon>
        <taxon>Rhabditida</taxon>
        <taxon>Tylenchina</taxon>
        <taxon>Panagrolaimomorpha</taxon>
        <taxon>Panagrolaimoidea</taxon>
        <taxon>Panagrolaimidae</taxon>
        <taxon>Panagrellus</taxon>
    </lineage>
</organism>
<proteinExistence type="predicted"/>
<reference evidence="2" key="2">
    <citation type="submission" date="2020-10" db="UniProtKB">
        <authorList>
            <consortium name="WormBaseParasite"/>
        </authorList>
    </citation>
    <scope>IDENTIFICATION</scope>
</reference>
<evidence type="ECO:0000313" key="2">
    <source>
        <dbReference type="WBParaSite" id="Pan_g19449.t1"/>
    </source>
</evidence>
<name>A0A7E4VD90_PANRE</name>
<dbReference type="AlphaFoldDB" id="A0A7E4VD90"/>